<dbReference type="EMBL" id="JACTNZ010000009">
    <property type="protein sequence ID" value="KAG5531305.1"/>
    <property type="molecule type" value="Genomic_DNA"/>
</dbReference>
<protein>
    <submittedName>
        <fullName evidence="1">Uncharacterized protein</fullName>
    </submittedName>
</protein>
<evidence type="ECO:0000313" key="1">
    <source>
        <dbReference type="EMBL" id="KAG5531305.1"/>
    </source>
</evidence>
<evidence type="ECO:0000313" key="2">
    <source>
        <dbReference type="Proteomes" id="UP000823749"/>
    </source>
</evidence>
<proteinExistence type="predicted"/>
<keyword evidence="2" id="KW-1185">Reference proteome</keyword>
<comment type="caution">
    <text evidence="1">The sequence shown here is derived from an EMBL/GenBank/DDBJ whole genome shotgun (WGS) entry which is preliminary data.</text>
</comment>
<dbReference type="Proteomes" id="UP000823749">
    <property type="component" value="Chromosome 9"/>
</dbReference>
<gene>
    <name evidence="1" type="ORF">RHGRI_026050</name>
</gene>
<accession>A0AAV6IWG5</accession>
<name>A0AAV6IWG5_9ERIC</name>
<reference evidence="1" key="1">
    <citation type="submission" date="2020-08" db="EMBL/GenBank/DDBJ databases">
        <title>Plant Genome Project.</title>
        <authorList>
            <person name="Zhang R.-G."/>
        </authorList>
    </citation>
    <scope>NUCLEOTIDE SEQUENCE</scope>
    <source>
        <strain evidence="1">WSP0</strain>
        <tissue evidence="1">Leaf</tissue>
    </source>
</reference>
<sequence length="50" mass="6068">MLKCAKMDHSQLVKLVRKMKKELQQMEPSSQVLVSYRWPYLVFMVSYELF</sequence>
<organism evidence="1 2">
    <name type="scientific">Rhododendron griersonianum</name>
    <dbReference type="NCBI Taxonomy" id="479676"/>
    <lineage>
        <taxon>Eukaryota</taxon>
        <taxon>Viridiplantae</taxon>
        <taxon>Streptophyta</taxon>
        <taxon>Embryophyta</taxon>
        <taxon>Tracheophyta</taxon>
        <taxon>Spermatophyta</taxon>
        <taxon>Magnoliopsida</taxon>
        <taxon>eudicotyledons</taxon>
        <taxon>Gunneridae</taxon>
        <taxon>Pentapetalae</taxon>
        <taxon>asterids</taxon>
        <taxon>Ericales</taxon>
        <taxon>Ericaceae</taxon>
        <taxon>Ericoideae</taxon>
        <taxon>Rhodoreae</taxon>
        <taxon>Rhododendron</taxon>
    </lineage>
</organism>
<dbReference type="AlphaFoldDB" id="A0AAV6IWG5"/>